<dbReference type="Proteomes" id="UP001065174">
    <property type="component" value="Chromosome"/>
</dbReference>
<accession>A0ABY6CSP5</accession>
<gene>
    <name evidence="1" type="ORF">N6H18_13200</name>
</gene>
<organism evidence="1 2">
    <name type="scientific">Reichenbachiella agarivorans</name>
    <dbReference type="NCBI Taxonomy" id="2979464"/>
    <lineage>
        <taxon>Bacteria</taxon>
        <taxon>Pseudomonadati</taxon>
        <taxon>Bacteroidota</taxon>
        <taxon>Cytophagia</taxon>
        <taxon>Cytophagales</taxon>
        <taxon>Reichenbachiellaceae</taxon>
        <taxon>Reichenbachiella</taxon>
    </lineage>
</organism>
<keyword evidence="2" id="KW-1185">Reference proteome</keyword>
<evidence type="ECO:0000313" key="2">
    <source>
        <dbReference type="Proteomes" id="UP001065174"/>
    </source>
</evidence>
<evidence type="ECO:0000313" key="1">
    <source>
        <dbReference type="EMBL" id="UXP31305.1"/>
    </source>
</evidence>
<proteinExistence type="predicted"/>
<evidence type="ECO:0008006" key="3">
    <source>
        <dbReference type="Google" id="ProtNLM"/>
    </source>
</evidence>
<dbReference type="EMBL" id="CP106679">
    <property type="protein sequence ID" value="UXP31305.1"/>
    <property type="molecule type" value="Genomic_DNA"/>
</dbReference>
<dbReference type="RefSeq" id="WP_262308744.1">
    <property type="nucleotide sequence ID" value="NZ_CP106679.1"/>
</dbReference>
<reference evidence="1" key="1">
    <citation type="submission" date="2022-09" db="EMBL/GenBank/DDBJ databases">
        <title>Comparative genomics and taxonomic characterization of three novel marine species of genus Reichenbachiella exhibiting antioxidant and polysaccharide degradation activities.</title>
        <authorList>
            <person name="Muhammad N."/>
            <person name="Lee Y.-J."/>
            <person name="Ko J."/>
            <person name="Kim S.-G."/>
        </authorList>
    </citation>
    <scope>NUCLEOTIDE SEQUENCE</scope>
    <source>
        <strain evidence="1">BKB1-1</strain>
    </source>
</reference>
<protein>
    <recommendedName>
        <fullName evidence="3">DUF4905 domain-containing protein</fullName>
    </recommendedName>
</protein>
<name>A0ABY6CSP5_9BACT</name>
<sequence>MSSATNLTPLELELPGPILYLQPDAEGRQLLIEFLHHDLPAFYLIDLDQKEITNELTVTTEYKNIVLKDFGEDYVLTQRFSDQNNPNSVEIFCFRWGAAEPYITLTHSQILDHGDHWIKVPHSMFVGKTVTIDLNTGASTENEYEPIPPSSDVRYPIAYSNETPYFSWFEKLLKRLGHTPVKSCEYLKQGNTILISYYVIENQKVSNHLVILDSKGEVLDRYLLAEGLKGIGKYTFFICHNHLIFITGKQTLNVIEL</sequence>